<accession>A0AAN7L934</accession>
<dbReference type="Proteomes" id="UP001345219">
    <property type="component" value="Chromosome 13"/>
</dbReference>
<name>A0AAN7L934_9MYRT</name>
<gene>
    <name evidence="1" type="ORF">SAY87_016751</name>
</gene>
<comment type="caution">
    <text evidence="1">The sequence shown here is derived from an EMBL/GenBank/DDBJ whole genome shotgun (WGS) entry which is preliminary data.</text>
</comment>
<dbReference type="EMBL" id="JAXIOK010000001">
    <property type="protein sequence ID" value="KAK4780645.1"/>
    <property type="molecule type" value="Genomic_DNA"/>
</dbReference>
<dbReference type="AlphaFoldDB" id="A0AAN7L934"/>
<proteinExistence type="predicted"/>
<evidence type="ECO:0000313" key="2">
    <source>
        <dbReference type="Proteomes" id="UP001345219"/>
    </source>
</evidence>
<evidence type="ECO:0000313" key="1">
    <source>
        <dbReference type="EMBL" id="KAK4780645.1"/>
    </source>
</evidence>
<reference evidence="1 2" key="1">
    <citation type="journal article" date="2023" name="Hortic Res">
        <title>Pangenome of water caltrop reveals structural variations and asymmetric subgenome divergence after allopolyploidization.</title>
        <authorList>
            <person name="Zhang X."/>
            <person name="Chen Y."/>
            <person name="Wang L."/>
            <person name="Yuan Y."/>
            <person name="Fang M."/>
            <person name="Shi L."/>
            <person name="Lu R."/>
            <person name="Comes H.P."/>
            <person name="Ma Y."/>
            <person name="Chen Y."/>
            <person name="Huang G."/>
            <person name="Zhou Y."/>
            <person name="Zheng Z."/>
            <person name="Qiu Y."/>
        </authorList>
    </citation>
    <scope>NUCLEOTIDE SEQUENCE [LARGE SCALE GENOMIC DNA]</scope>
    <source>
        <tissue evidence="1">Roots</tissue>
    </source>
</reference>
<protein>
    <submittedName>
        <fullName evidence="1">Uncharacterized protein</fullName>
    </submittedName>
</protein>
<organism evidence="1 2">
    <name type="scientific">Trapa incisa</name>
    <dbReference type="NCBI Taxonomy" id="236973"/>
    <lineage>
        <taxon>Eukaryota</taxon>
        <taxon>Viridiplantae</taxon>
        <taxon>Streptophyta</taxon>
        <taxon>Embryophyta</taxon>
        <taxon>Tracheophyta</taxon>
        <taxon>Spermatophyta</taxon>
        <taxon>Magnoliopsida</taxon>
        <taxon>eudicotyledons</taxon>
        <taxon>Gunneridae</taxon>
        <taxon>Pentapetalae</taxon>
        <taxon>rosids</taxon>
        <taxon>malvids</taxon>
        <taxon>Myrtales</taxon>
        <taxon>Lythraceae</taxon>
        <taxon>Trapa</taxon>
    </lineage>
</organism>
<keyword evidence="2" id="KW-1185">Reference proteome</keyword>
<sequence length="78" mass="8743">MVHQSTVQSCHEHEPPTAPVVILDVFRDTSGAGLRGCQMGPVGRKKEGERVVFMDTICHVFKALSRDYFLDPGDSYYE</sequence>